<dbReference type="EMBL" id="CAXHTA020000009">
    <property type="protein sequence ID" value="CAL5223981.1"/>
    <property type="molecule type" value="Genomic_DNA"/>
</dbReference>
<dbReference type="InterPro" id="IPR002048">
    <property type="entry name" value="EF_hand_dom"/>
</dbReference>
<feature type="domain" description="EF-hand" evidence="1">
    <location>
        <begin position="186"/>
        <end position="221"/>
    </location>
</feature>
<dbReference type="PROSITE" id="PS50222">
    <property type="entry name" value="EF_HAND_2"/>
    <property type="match status" value="1"/>
</dbReference>
<protein>
    <submittedName>
        <fullName evidence="2">G6593 protein</fullName>
    </submittedName>
</protein>
<dbReference type="SUPFAM" id="SSF47473">
    <property type="entry name" value="EF-hand"/>
    <property type="match status" value="1"/>
</dbReference>
<dbReference type="Gene3D" id="1.10.238.10">
    <property type="entry name" value="EF-hand"/>
    <property type="match status" value="1"/>
</dbReference>
<dbReference type="Proteomes" id="UP001497392">
    <property type="component" value="Unassembled WGS sequence"/>
</dbReference>
<evidence type="ECO:0000313" key="2">
    <source>
        <dbReference type="EMBL" id="CAL5223981.1"/>
    </source>
</evidence>
<reference evidence="2 3" key="1">
    <citation type="submission" date="2024-06" db="EMBL/GenBank/DDBJ databases">
        <authorList>
            <person name="Kraege A."/>
            <person name="Thomma B."/>
        </authorList>
    </citation>
    <scope>NUCLEOTIDE SEQUENCE [LARGE SCALE GENOMIC DNA]</scope>
</reference>
<gene>
    <name evidence="2" type="primary">g6593</name>
    <name evidence="2" type="ORF">VP750_LOCUS5640</name>
</gene>
<organism evidence="2 3">
    <name type="scientific">Coccomyxa viridis</name>
    <dbReference type="NCBI Taxonomy" id="1274662"/>
    <lineage>
        <taxon>Eukaryota</taxon>
        <taxon>Viridiplantae</taxon>
        <taxon>Chlorophyta</taxon>
        <taxon>core chlorophytes</taxon>
        <taxon>Trebouxiophyceae</taxon>
        <taxon>Trebouxiophyceae incertae sedis</taxon>
        <taxon>Coccomyxaceae</taxon>
        <taxon>Coccomyxa</taxon>
    </lineage>
</organism>
<accession>A0ABP1FVR8</accession>
<evidence type="ECO:0000259" key="1">
    <source>
        <dbReference type="PROSITE" id="PS50222"/>
    </source>
</evidence>
<proteinExistence type="predicted"/>
<keyword evidence="3" id="KW-1185">Reference proteome</keyword>
<evidence type="ECO:0000313" key="3">
    <source>
        <dbReference type="Proteomes" id="UP001497392"/>
    </source>
</evidence>
<name>A0ABP1FVR8_9CHLO</name>
<dbReference type="InterPro" id="IPR011992">
    <property type="entry name" value="EF-hand-dom_pair"/>
</dbReference>
<comment type="caution">
    <text evidence="2">The sequence shown here is derived from an EMBL/GenBank/DDBJ whole genome shotgun (WGS) entry which is preliminary data.</text>
</comment>
<sequence>MNAVCKTLQRGSSIRCELNQRVLRRSGTQKRPKEVNVEHLKELSEKYKAQVHVPFHSLNHEDDEELPQSILDKADHDLVEYCNALPGDETSERCWKAVRYFEERKSEAEEACIIEDSEEREWGSAQCTNLERLEDFVRQFVGQAPTHMFVKTLLVLEAADKRATAKQASSAESVSEEEQAMSEVAERRQRLVDLFYAMDTDLNGMLDVGEFREAMRKADHELAGSVVSKVLESMDVHGRLTLEEFLAIADAEEIYANTPLAKWMRRNYSNL</sequence>